<accession>X1DTH8</accession>
<evidence type="ECO:0000256" key="1">
    <source>
        <dbReference type="SAM" id="MobiDB-lite"/>
    </source>
</evidence>
<comment type="caution">
    <text evidence="2">The sequence shown here is derived from an EMBL/GenBank/DDBJ whole genome shotgun (WGS) entry which is preliminary data.</text>
</comment>
<reference evidence="2" key="1">
    <citation type="journal article" date="2014" name="Front. Microbiol.">
        <title>High frequency of phylogenetically diverse reductive dehalogenase-homologous genes in deep subseafloor sedimentary metagenomes.</title>
        <authorList>
            <person name="Kawai M."/>
            <person name="Futagami T."/>
            <person name="Toyoda A."/>
            <person name="Takaki Y."/>
            <person name="Nishi S."/>
            <person name="Hori S."/>
            <person name="Arai W."/>
            <person name="Tsubouchi T."/>
            <person name="Morono Y."/>
            <person name="Uchiyama I."/>
            <person name="Ito T."/>
            <person name="Fujiyama A."/>
            <person name="Inagaki F."/>
            <person name="Takami H."/>
        </authorList>
    </citation>
    <scope>NUCLEOTIDE SEQUENCE</scope>
    <source>
        <strain evidence="2">Expedition CK06-06</strain>
    </source>
</reference>
<feature type="region of interest" description="Disordered" evidence="1">
    <location>
        <begin position="1"/>
        <end position="49"/>
    </location>
</feature>
<feature type="compositionally biased region" description="Basic residues" evidence="1">
    <location>
        <begin position="17"/>
        <end position="36"/>
    </location>
</feature>
<gene>
    <name evidence="2" type="ORF">S01H4_61515</name>
</gene>
<evidence type="ECO:0000313" key="2">
    <source>
        <dbReference type="EMBL" id="GAH11525.1"/>
    </source>
</evidence>
<organism evidence="2">
    <name type="scientific">marine sediment metagenome</name>
    <dbReference type="NCBI Taxonomy" id="412755"/>
    <lineage>
        <taxon>unclassified sequences</taxon>
        <taxon>metagenomes</taxon>
        <taxon>ecological metagenomes</taxon>
    </lineage>
</organism>
<sequence>MGKRKKGRKTIPMSRRTGPKTKSGKACRHGVVKSGRRAGNCLMSARSKK</sequence>
<protein>
    <submittedName>
        <fullName evidence="2">Uncharacterized protein</fullName>
    </submittedName>
</protein>
<proteinExistence type="predicted"/>
<name>X1DTH8_9ZZZZ</name>
<dbReference type="AlphaFoldDB" id="X1DTH8"/>
<dbReference type="EMBL" id="BART01036494">
    <property type="protein sequence ID" value="GAH11525.1"/>
    <property type="molecule type" value="Genomic_DNA"/>
</dbReference>